<gene>
    <name evidence="6" type="ORF">CBW65_11955</name>
</gene>
<dbReference type="KEGG" id="tum:CBW65_11955"/>
<accession>A0A1Y0IN24</accession>
<dbReference type="SMART" id="SM00903">
    <property type="entry name" value="Flavin_Reduct"/>
    <property type="match status" value="1"/>
</dbReference>
<dbReference type="GO" id="GO:0010181">
    <property type="term" value="F:FMN binding"/>
    <property type="evidence" value="ECO:0007669"/>
    <property type="project" value="InterPro"/>
</dbReference>
<protein>
    <recommendedName>
        <fullName evidence="5">Flavin reductase like domain-containing protein</fullName>
    </recommendedName>
</protein>
<feature type="domain" description="Flavin reductase like" evidence="5">
    <location>
        <begin position="19"/>
        <end position="175"/>
    </location>
</feature>
<evidence type="ECO:0000256" key="1">
    <source>
        <dbReference type="ARBA" id="ARBA00001917"/>
    </source>
</evidence>
<dbReference type="Pfam" id="PF01613">
    <property type="entry name" value="Flavin_Reduct"/>
    <property type="match status" value="1"/>
</dbReference>
<name>A0A1Y0IN24_9BACL</name>
<dbReference type="EMBL" id="CP021434">
    <property type="protein sequence ID" value="ARU61650.1"/>
    <property type="molecule type" value="Genomic_DNA"/>
</dbReference>
<keyword evidence="2" id="KW-0285">Flavoprotein</keyword>
<dbReference type="PANTHER" id="PTHR33798:SF5">
    <property type="entry name" value="FLAVIN REDUCTASE LIKE DOMAIN-CONTAINING PROTEIN"/>
    <property type="match status" value="1"/>
</dbReference>
<organism evidence="6 7">
    <name type="scientific">Tumebacillus avium</name>
    <dbReference type="NCBI Taxonomy" id="1903704"/>
    <lineage>
        <taxon>Bacteria</taxon>
        <taxon>Bacillati</taxon>
        <taxon>Bacillota</taxon>
        <taxon>Bacilli</taxon>
        <taxon>Bacillales</taxon>
        <taxon>Alicyclobacillaceae</taxon>
        <taxon>Tumebacillus</taxon>
    </lineage>
</organism>
<dbReference type="GO" id="GO:0016646">
    <property type="term" value="F:oxidoreductase activity, acting on the CH-NH group of donors, NAD or NADP as acceptor"/>
    <property type="evidence" value="ECO:0007669"/>
    <property type="project" value="UniProtKB-ARBA"/>
</dbReference>
<keyword evidence="3" id="KW-0288">FMN</keyword>
<dbReference type="OrthoDB" id="9794638at2"/>
<evidence type="ECO:0000256" key="3">
    <source>
        <dbReference type="ARBA" id="ARBA00022643"/>
    </source>
</evidence>
<dbReference type="PANTHER" id="PTHR33798">
    <property type="entry name" value="FLAVOPROTEIN OXYGENASE"/>
    <property type="match status" value="1"/>
</dbReference>
<proteinExistence type="inferred from homology"/>
<dbReference type="RefSeq" id="WP_087457029.1">
    <property type="nucleotide sequence ID" value="NZ_CP021434.1"/>
</dbReference>
<dbReference type="Proteomes" id="UP000195437">
    <property type="component" value="Chromosome"/>
</dbReference>
<sequence>MQLDPATLSWEAAYKYLNGAILPRPIAFVSTVDGEGNTNLAPFSFFTAVAANPLTICFSVMRRGTDGEKKDTLVNIENTKEFVVNVVSESFANQMNVTATEFPHGVSEFSESGLTPVPSTVVQAPRVKESLVNFECKLTEIVHIGDGKGAGSLVIGQVVQVHVDDEIHFDGKIDTHKLQPIGRLAGADYVRVTDTFEMVRKK</sequence>
<evidence type="ECO:0000313" key="6">
    <source>
        <dbReference type="EMBL" id="ARU61650.1"/>
    </source>
</evidence>
<evidence type="ECO:0000256" key="4">
    <source>
        <dbReference type="ARBA" id="ARBA00038054"/>
    </source>
</evidence>
<evidence type="ECO:0000259" key="5">
    <source>
        <dbReference type="SMART" id="SM00903"/>
    </source>
</evidence>
<dbReference type="Gene3D" id="2.30.110.10">
    <property type="entry name" value="Electron Transport, Fmn-binding Protein, Chain A"/>
    <property type="match status" value="1"/>
</dbReference>
<comment type="cofactor">
    <cofactor evidence="1">
        <name>FMN</name>
        <dbReference type="ChEBI" id="CHEBI:58210"/>
    </cofactor>
</comment>
<dbReference type="InterPro" id="IPR002563">
    <property type="entry name" value="Flavin_Rdtase-like_dom"/>
</dbReference>
<dbReference type="AlphaFoldDB" id="A0A1Y0IN24"/>
<dbReference type="SUPFAM" id="SSF50475">
    <property type="entry name" value="FMN-binding split barrel"/>
    <property type="match status" value="1"/>
</dbReference>
<reference evidence="7" key="1">
    <citation type="submission" date="2017-05" db="EMBL/GenBank/DDBJ databases">
        <authorList>
            <person name="Sung H."/>
        </authorList>
    </citation>
    <scope>NUCLEOTIDE SEQUENCE [LARGE SCALE GENOMIC DNA]</scope>
    <source>
        <strain evidence="7">AR23208</strain>
    </source>
</reference>
<comment type="similarity">
    <text evidence="4">Belongs to the flavoredoxin family.</text>
</comment>
<dbReference type="InterPro" id="IPR012349">
    <property type="entry name" value="Split_barrel_FMN-bd"/>
</dbReference>
<keyword evidence="7" id="KW-1185">Reference proteome</keyword>
<evidence type="ECO:0000313" key="7">
    <source>
        <dbReference type="Proteomes" id="UP000195437"/>
    </source>
</evidence>
<evidence type="ECO:0000256" key="2">
    <source>
        <dbReference type="ARBA" id="ARBA00022630"/>
    </source>
</evidence>